<organism evidence="1 2">
    <name type="scientific">Mycena rosella</name>
    <name type="common">Pink bonnet</name>
    <name type="synonym">Agaricus rosellus</name>
    <dbReference type="NCBI Taxonomy" id="1033263"/>
    <lineage>
        <taxon>Eukaryota</taxon>
        <taxon>Fungi</taxon>
        <taxon>Dikarya</taxon>
        <taxon>Basidiomycota</taxon>
        <taxon>Agaricomycotina</taxon>
        <taxon>Agaricomycetes</taxon>
        <taxon>Agaricomycetidae</taxon>
        <taxon>Agaricales</taxon>
        <taxon>Marasmiineae</taxon>
        <taxon>Mycenaceae</taxon>
        <taxon>Mycena</taxon>
    </lineage>
</organism>
<evidence type="ECO:0000313" key="2">
    <source>
        <dbReference type="Proteomes" id="UP001221757"/>
    </source>
</evidence>
<dbReference type="Proteomes" id="UP001221757">
    <property type="component" value="Unassembled WGS sequence"/>
</dbReference>
<evidence type="ECO:0000313" key="1">
    <source>
        <dbReference type="EMBL" id="KAJ7640213.1"/>
    </source>
</evidence>
<protein>
    <submittedName>
        <fullName evidence="1">Uncharacterized protein</fullName>
    </submittedName>
</protein>
<name>A0AAD7C681_MYCRO</name>
<dbReference type="EMBL" id="JARKIE010000432">
    <property type="protein sequence ID" value="KAJ7640213.1"/>
    <property type="molecule type" value="Genomic_DNA"/>
</dbReference>
<sequence length="465" mass="51051">MRVSARRSRHFLRTHVAKLIKKSAPDSTMHADSQAMRRSSILGALARAFRQRVARFIFSHKLGLCGIRRPSDETSSAAGWAADLRAGDGACDGGNLARALGFTRCMQRRIRHGVSWDATEAPGPRLGAEGRLFLPFFREFGVALGIVATERIWRGIGDCRDGGASAGAATRWKAAFHRIGAEARDSRGACDGSVCAGAATRRKADCAVLFFTEFDAEPWDSRGGHVCAGRAGGFDAEPWGCDGEFGAELWGLAADLGMAPSGLTGGWGATVVLDVRRYTHVYSYGSQPAARYGYTQRKMKEGAGWRNGGYKGQATALEYAMRMRFGFVCKTREKVAELQPAATAEWCRRARIVFPGYLNGAKNERKVEYLLLVENINPNLFLKKPEMRYVVAFQIAGARQKCSEKEKSLKEIASSAHGPNMRSLRSGQPQCQTTRSFPLPNFFLIQCAWARGKRSQGSERKAYIL</sequence>
<comment type="caution">
    <text evidence="1">The sequence shown here is derived from an EMBL/GenBank/DDBJ whole genome shotgun (WGS) entry which is preliminary data.</text>
</comment>
<reference evidence="1" key="1">
    <citation type="submission" date="2023-03" db="EMBL/GenBank/DDBJ databases">
        <title>Massive genome expansion in bonnet fungi (Mycena s.s.) driven by repeated elements and novel gene families across ecological guilds.</title>
        <authorList>
            <consortium name="Lawrence Berkeley National Laboratory"/>
            <person name="Harder C.B."/>
            <person name="Miyauchi S."/>
            <person name="Viragh M."/>
            <person name="Kuo A."/>
            <person name="Thoen E."/>
            <person name="Andreopoulos B."/>
            <person name="Lu D."/>
            <person name="Skrede I."/>
            <person name="Drula E."/>
            <person name="Henrissat B."/>
            <person name="Morin E."/>
            <person name="Kohler A."/>
            <person name="Barry K."/>
            <person name="LaButti K."/>
            <person name="Morin E."/>
            <person name="Salamov A."/>
            <person name="Lipzen A."/>
            <person name="Mereny Z."/>
            <person name="Hegedus B."/>
            <person name="Baldrian P."/>
            <person name="Stursova M."/>
            <person name="Weitz H."/>
            <person name="Taylor A."/>
            <person name="Grigoriev I.V."/>
            <person name="Nagy L.G."/>
            <person name="Martin F."/>
            <person name="Kauserud H."/>
        </authorList>
    </citation>
    <scope>NUCLEOTIDE SEQUENCE</scope>
    <source>
        <strain evidence="1">CBHHK067</strain>
    </source>
</reference>
<dbReference type="AlphaFoldDB" id="A0AAD7C681"/>
<keyword evidence="2" id="KW-1185">Reference proteome</keyword>
<gene>
    <name evidence="1" type="ORF">B0H17DRAFT_1149064</name>
</gene>
<proteinExistence type="predicted"/>
<accession>A0AAD7C681</accession>